<evidence type="ECO:0000256" key="2">
    <source>
        <dbReference type="ARBA" id="ARBA00022737"/>
    </source>
</evidence>
<evidence type="ECO:0000313" key="7">
    <source>
        <dbReference type="RefSeq" id="XP_028253703.1"/>
    </source>
</evidence>
<dbReference type="GO" id="GO:0007283">
    <property type="term" value="P:spermatogenesis"/>
    <property type="evidence" value="ECO:0007669"/>
    <property type="project" value="TreeGrafter"/>
</dbReference>
<keyword evidence="6" id="KW-1185">Reference proteome</keyword>
<dbReference type="RefSeq" id="XP_028253703.1">
    <property type="nucleotide sequence ID" value="XM_028397902.1"/>
</dbReference>
<keyword evidence="2" id="KW-0677">Repeat</keyword>
<dbReference type="PANTHER" id="PTHR46674:SF1">
    <property type="entry name" value="INACTIVE PEPTIDYL-PROLYL CIS-TRANS ISOMERASE FKBP6"/>
    <property type="match status" value="1"/>
</dbReference>
<dbReference type="Pfam" id="PF14559">
    <property type="entry name" value="TPR_19"/>
    <property type="match status" value="1"/>
</dbReference>
<dbReference type="InterPro" id="IPR019734">
    <property type="entry name" value="TPR_rpt"/>
</dbReference>
<feature type="domain" description="PPIase FKBP-type" evidence="5">
    <location>
        <begin position="65"/>
        <end position="154"/>
    </location>
</feature>
<protein>
    <recommendedName>
        <fullName evidence="4">peptidylprolyl isomerase</fullName>
        <ecNumber evidence="4">5.2.1.8</ecNumber>
    </recommendedName>
</protein>
<dbReference type="Proteomes" id="UP000515145">
    <property type="component" value="Chromosome 24"/>
</dbReference>
<dbReference type="InterPro" id="IPR042282">
    <property type="entry name" value="FKBP6/shu"/>
</dbReference>
<evidence type="ECO:0000256" key="4">
    <source>
        <dbReference type="PROSITE-ProRule" id="PRU00277"/>
    </source>
</evidence>
<dbReference type="CTD" id="8468"/>
<keyword evidence="3" id="KW-0802">TPR repeat</keyword>
<dbReference type="InterPro" id="IPR046357">
    <property type="entry name" value="PPIase_dom_sf"/>
</dbReference>
<dbReference type="Pfam" id="PF00254">
    <property type="entry name" value="FKBP_C"/>
    <property type="match status" value="1"/>
</dbReference>
<dbReference type="InParanoid" id="A0A6P7HI90"/>
<organism evidence="6 7">
    <name type="scientific">Parambassis ranga</name>
    <name type="common">Indian glassy fish</name>
    <dbReference type="NCBI Taxonomy" id="210632"/>
    <lineage>
        <taxon>Eukaryota</taxon>
        <taxon>Metazoa</taxon>
        <taxon>Chordata</taxon>
        <taxon>Craniata</taxon>
        <taxon>Vertebrata</taxon>
        <taxon>Euteleostomi</taxon>
        <taxon>Actinopterygii</taxon>
        <taxon>Neopterygii</taxon>
        <taxon>Teleostei</taxon>
        <taxon>Neoteleostei</taxon>
        <taxon>Acanthomorphata</taxon>
        <taxon>Ovalentaria</taxon>
        <taxon>Ambassidae</taxon>
        <taxon>Parambassis</taxon>
    </lineage>
</organism>
<evidence type="ECO:0000256" key="3">
    <source>
        <dbReference type="ARBA" id="ARBA00022803"/>
    </source>
</evidence>
<evidence type="ECO:0000313" key="6">
    <source>
        <dbReference type="Proteomes" id="UP000515145"/>
    </source>
</evidence>
<gene>
    <name evidence="7" type="primary">fkbp6</name>
</gene>
<keyword evidence="4" id="KW-0697">Rotamase</keyword>
<dbReference type="FunCoup" id="A0A6P7HI90">
    <property type="interactions" value="611"/>
</dbReference>
<dbReference type="SMART" id="SM00028">
    <property type="entry name" value="TPR"/>
    <property type="match status" value="3"/>
</dbReference>
<dbReference type="Gene3D" id="3.10.50.40">
    <property type="match status" value="1"/>
</dbReference>
<comment type="similarity">
    <text evidence="1">Belongs to the FKBP6 family.</text>
</comment>
<dbReference type="Gene3D" id="1.25.40.10">
    <property type="entry name" value="Tetratricopeptide repeat domain"/>
    <property type="match status" value="1"/>
</dbReference>
<dbReference type="PANTHER" id="PTHR46674">
    <property type="entry name" value="INACTIVE PEPTIDYL-PROLYL CIS-TRANS ISOMERASE FKBP6"/>
    <property type="match status" value="1"/>
</dbReference>
<dbReference type="GO" id="GO:0034587">
    <property type="term" value="P:piRNA processing"/>
    <property type="evidence" value="ECO:0007669"/>
    <property type="project" value="TreeGrafter"/>
</dbReference>
<sequence length="338" mass="38388">MLYTNNMSRNGFSGFRRMTDAEERLERRTLTPFEQLRQQMNDIQGDGGILKEVVQPGEGRPVTENASVLMHYSGFLEYSQQPFETTTHLKHPRMMKLGRDVTLAGLELGLLTMRKGEFSRFLFQPQYAYGDMGCPPIIPAAAVVLYEVQILDFLDSGQVDDFTALSPAEQNTFPLSTLLEVINILRSFGNLCFKQSRYNGAKDRYKQAMLLLGNRDTQSDSEKESIKTAQLPLYLNLSLTELRLENPHKALKYGNKALEIDSGNTKALFRCGQAYLELCEYEHAQHCLLSAQAKKPFDSDINNLLRRAMISYKDSLDQEKDMYSKMFRGLKDPDSSAG</sequence>
<reference evidence="7" key="1">
    <citation type="submission" date="2025-08" db="UniProtKB">
        <authorList>
            <consortium name="RefSeq"/>
        </authorList>
    </citation>
    <scope>IDENTIFICATION</scope>
</reference>
<evidence type="ECO:0000256" key="1">
    <source>
        <dbReference type="ARBA" id="ARBA00009648"/>
    </source>
</evidence>
<evidence type="ECO:0000259" key="5">
    <source>
        <dbReference type="PROSITE" id="PS50059"/>
    </source>
</evidence>
<dbReference type="PROSITE" id="PS50059">
    <property type="entry name" value="FKBP_PPIASE"/>
    <property type="match status" value="1"/>
</dbReference>
<dbReference type="SUPFAM" id="SSF54534">
    <property type="entry name" value="FKBP-like"/>
    <property type="match status" value="1"/>
</dbReference>
<dbReference type="GeneID" id="114429053"/>
<comment type="catalytic activity">
    <reaction evidence="4">
        <text>[protein]-peptidylproline (omega=180) = [protein]-peptidylproline (omega=0)</text>
        <dbReference type="Rhea" id="RHEA:16237"/>
        <dbReference type="Rhea" id="RHEA-COMP:10747"/>
        <dbReference type="Rhea" id="RHEA-COMP:10748"/>
        <dbReference type="ChEBI" id="CHEBI:83833"/>
        <dbReference type="ChEBI" id="CHEBI:83834"/>
        <dbReference type="EC" id="5.2.1.8"/>
    </reaction>
</comment>
<dbReference type="InterPro" id="IPR011990">
    <property type="entry name" value="TPR-like_helical_dom_sf"/>
</dbReference>
<dbReference type="GO" id="GO:0003755">
    <property type="term" value="F:peptidyl-prolyl cis-trans isomerase activity"/>
    <property type="evidence" value="ECO:0007669"/>
    <property type="project" value="UniProtKB-KW"/>
</dbReference>
<keyword evidence="4 7" id="KW-0413">Isomerase</keyword>
<dbReference type="GO" id="GO:0005737">
    <property type="term" value="C:cytoplasm"/>
    <property type="evidence" value="ECO:0007669"/>
    <property type="project" value="TreeGrafter"/>
</dbReference>
<dbReference type="SUPFAM" id="SSF48452">
    <property type="entry name" value="TPR-like"/>
    <property type="match status" value="1"/>
</dbReference>
<dbReference type="EC" id="5.2.1.8" evidence="4"/>
<dbReference type="GO" id="GO:0051879">
    <property type="term" value="F:Hsp90 protein binding"/>
    <property type="evidence" value="ECO:0007669"/>
    <property type="project" value="TreeGrafter"/>
</dbReference>
<dbReference type="InterPro" id="IPR001179">
    <property type="entry name" value="PPIase_FKBP_dom"/>
</dbReference>
<dbReference type="OrthoDB" id="8116123at2759"/>
<accession>A0A6P7HI90</accession>
<name>A0A6P7HI90_9TELE</name>
<proteinExistence type="inferred from homology"/>
<dbReference type="AlphaFoldDB" id="A0A6P7HI90"/>